<proteinExistence type="predicted"/>
<protein>
    <submittedName>
        <fullName evidence="2">Uncharacterized protein</fullName>
    </submittedName>
</protein>
<gene>
    <name evidence="2" type="ORF">EHS24_000214</name>
</gene>
<evidence type="ECO:0000313" key="2">
    <source>
        <dbReference type="EMBL" id="RSH87698.1"/>
    </source>
</evidence>
<evidence type="ECO:0000313" key="3">
    <source>
        <dbReference type="Proteomes" id="UP000279236"/>
    </source>
</evidence>
<dbReference type="EMBL" id="RSCE01000001">
    <property type="protein sequence ID" value="RSH87698.1"/>
    <property type="molecule type" value="Genomic_DNA"/>
</dbReference>
<dbReference type="AlphaFoldDB" id="A0A427Y9B9"/>
<accession>A0A427Y9B9</accession>
<feature type="region of interest" description="Disordered" evidence="1">
    <location>
        <begin position="220"/>
        <end position="267"/>
    </location>
</feature>
<reference evidence="2 3" key="1">
    <citation type="submission" date="2018-11" db="EMBL/GenBank/DDBJ databases">
        <title>Genome sequence of Apiotrichum porosum DSM 27194.</title>
        <authorList>
            <person name="Aliyu H."/>
            <person name="Gorte O."/>
            <person name="Ochsenreither K."/>
        </authorList>
    </citation>
    <scope>NUCLEOTIDE SEQUENCE [LARGE SCALE GENOMIC DNA]</scope>
    <source>
        <strain evidence="2 3">DSM 27194</strain>
    </source>
</reference>
<name>A0A427Y9B9_9TREE</name>
<evidence type="ECO:0000256" key="1">
    <source>
        <dbReference type="SAM" id="MobiDB-lite"/>
    </source>
</evidence>
<sequence length="267" mass="28893">MGWHDVLTGGSMFNGEAHSRRLLFSAFAEHINPALLALLVRSLDGSMPTAPELAATGGYDESAFLAYLKIALREDREDTTPADLVYSGHTRQPRSRRTQHESDSRNGVAGMGIWQSYAKAADEFTDLQFTGTVIVPEPSTPAENVLDGLLVHFAEASSHIGSAHVSANILDNRAANPDFQAVHGDTIPGRTNPGDGLSCRSTQYPQLVVANDKNKTVLDSKLKLTDKPEETEPLKISGKDASKKEIKHSADKKDMVQSTSKGDKVVQ</sequence>
<comment type="caution">
    <text evidence="2">The sequence shown here is derived from an EMBL/GenBank/DDBJ whole genome shotgun (WGS) entry which is preliminary data.</text>
</comment>
<organism evidence="2 3">
    <name type="scientific">Apiotrichum porosum</name>
    <dbReference type="NCBI Taxonomy" id="105984"/>
    <lineage>
        <taxon>Eukaryota</taxon>
        <taxon>Fungi</taxon>
        <taxon>Dikarya</taxon>
        <taxon>Basidiomycota</taxon>
        <taxon>Agaricomycotina</taxon>
        <taxon>Tremellomycetes</taxon>
        <taxon>Trichosporonales</taxon>
        <taxon>Trichosporonaceae</taxon>
        <taxon>Apiotrichum</taxon>
    </lineage>
</organism>
<feature type="region of interest" description="Disordered" evidence="1">
    <location>
        <begin position="81"/>
        <end position="106"/>
    </location>
</feature>
<dbReference type="GeneID" id="39584757"/>
<dbReference type="Proteomes" id="UP000279236">
    <property type="component" value="Unassembled WGS sequence"/>
</dbReference>
<keyword evidence="3" id="KW-1185">Reference proteome</keyword>
<dbReference type="RefSeq" id="XP_028479906.1">
    <property type="nucleotide sequence ID" value="XM_028616049.1"/>
</dbReference>